<accession>A0A1F8BEK3</accession>
<dbReference type="InterPro" id="IPR016195">
    <property type="entry name" value="Pol/histidinol_Pase-like"/>
</dbReference>
<gene>
    <name evidence="1" type="ORF">A2961_02475</name>
</gene>
<comment type="caution">
    <text evidence="1">The sequence shown here is derived from an EMBL/GenBank/DDBJ whole genome shotgun (WGS) entry which is preliminary data.</text>
</comment>
<dbReference type="SUPFAM" id="SSF89550">
    <property type="entry name" value="PHP domain-like"/>
    <property type="match status" value="1"/>
</dbReference>
<dbReference type="AlphaFoldDB" id="A0A1F8BEK3"/>
<dbReference type="EMBL" id="MGHF01000025">
    <property type="protein sequence ID" value="OGM62474.1"/>
    <property type="molecule type" value="Genomic_DNA"/>
</dbReference>
<organism evidence="1 2">
    <name type="scientific">Candidatus Woesebacteria bacterium RIFCSPLOWO2_01_FULL_39_21</name>
    <dbReference type="NCBI Taxonomy" id="1802519"/>
    <lineage>
        <taxon>Bacteria</taxon>
        <taxon>Candidatus Woeseibacteriota</taxon>
    </lineage>
</organism>
<reference evidence="1 2" key="1">
    <citation type="journal article" date="2016" name="Nat. Commun.">
        <title>Thousands of microbial genomes shed light on interconnected biogeochemical processes in an aquifer system.</title>
        <authorList>
            <person name="Anantharaman K."/>
            <person name="Brown C.T."/>
            <person name="Hug L.A."/>
            <person name="Sharon I."/>
            <person name="Castelle C.J."/>
            <person name="Probst A.J."/>
            <person name="Thomas B.C."/>
            <person name="Singh A."/>
            <person name="Wilkins M.J."/>
            <person name="Karaoz U."/>
            <person name="Brodie E.L."/>
            <person name="Williams K.H."/>
            <person name="Hubbard S.S."/>
            <person name="Banfield J.F."/>
        </authorList>
    </citation>
    <scope>NUCLEOTIDE SEQUENCE [LARGE SCALE GENOMIC DNA]</scope>
</reference>
<protein>
    <recommendedName>
        <fullName evidence="3">DNA helicase UvrD</fullName>
    </recommendedName>
</protein>
<evidence type="ECO:0000313" key="1">
    <source>
        <dbReference type="EMBL" id="OGM62474.1"/>
    </source>
</evidence>
<evidence type="ECO:0000313" key="2">
    <source>
        <dbReference type="Proteomes" id="UP000177082"/>
    </source>
</evidence>
<dbReference type="STRING" id="1802519.A2961_02475"/>
<dbReference type="Proteomes" id="UP000177082">
    <property type="component" value="Unassembled WGS sequence"/>
</dbReference>
<dbReference type="PANTHER" id="PTHR40084">
    <property type="entry name" value="PHOSPHOHYDROLASE, PHP FAMILY"/>
    <property type="match status" value="1"/>
</dbReference>
<dbReference type="CDD" id="cd19067">
    <property type="entry name" value="PfuEndoQ-like"/>
    <property type="match status" value="1"/>
</dbReference>
<dbReference type="PANTHER" id="PTHR40084:SF1">
    <property type="entry name" value="PHOSPHOTRANSFERASE"/>
    <property type="match status" value="1"/>
</dbReference>
<name>A0A1F8BEK3_9BACT</name>
<proteinExistence type="predicted"/>
<sequence>MEIIADLEVHSKYSRAVSPQMTIPIISEYAAKKGIDLVGTGDFTHPMWLKEIETNLTEAGEGVYRCKNSKSEPLFLLTSEISCIYSDKGKTRRVHVLVYLPDIQKVKSFNSELLKRNANLASDGRPIVGLSLKQIAQIALEVDSHALLIPAHVWTPWFGLYGSMSGYDSLSEAFGDLEKYIPAIETGLSSSPAMNWRIKELERRSIVSFSDAHSPARLGREATVFELDGVNYGNIYDAVKNQKIAYTIEFYPEEGKYHFPGHRNCKIVYSPEDIKSKGNVCPVCGKSLTGGVVVRVDELGGAEIERVTERDKFGVKWIGDKKEKKPGYVMLVPLIEIISESLGVGVGSKKVNDIYELLINQLGSEFEVLLRTSVHEIKKVVGPEIGEGIEKVRCGDIVIEPGYDGVFGKVKIWGNKKEPSINQESLF</sequence>
<dbReference type="Gene3D" id="3.20.20.140">
    <property type="entry name" value="Metal-dependent hydrolases"/>
    <property type="match status" value="1"/>
</dbReference>
<evidence type="ECO:0008006" key="3">
    <source>
        <dbReference type="Google" id="ProtNLM"/>
    </source>
</evidence>